<feature type="region of interest" description="Disordered" evidence="2">
    <location>
        <begin position="223"/>
        <end position="246"/>
    </location>
</feature>
<dbReference type="PANTHER" id="PTHR43601:SF32">
    <property type="entry name" value="THIOREDOXIN-LIKE 2-2, CHLOROPLASTIC"/>
    <property type="match status" value="1"/>
</dbReference>
<evidence type="ECO:0000256" key="2">
    <source>
        <dbReference type="SAM" id="MobiDB-lite"/>
    </source>
</evidence>
<dbReference type="Pfam" id="PF00085">
    <property type="entry name" value="Thioredoxin"/>
    <property type="match status" value="1"/>
</dbReference>
<dbReference type="Gene3D" id="3.40.30.10">
    <property type="entry name" value="Glutaredoxin"/>
    <property type="match status" value="1"/>
</dbReference>
<name>A0A448Z394_9STRA</name>
<dbReference type="Proteomes" id="UP000291116">
    <property type="component" value="Unassembled WGS sequence"/>
</dbReference>
<feature type="domain" description="Thioredoxin" evidence="3">
    <location>
        <begin position="77"/>
        <end position="209"/>
    </location>
</feature>
<feature type="compositionally biased region" description="Basic and acidic residues" evidence="2">
    <location>
        <begin position="58"/>
        <end position="78"/>
    </location>
</feature>
<dbReference type="PROSITE" id="PS51352">
    <property type="entry name" value="THIOREDOXIN_2"/>
    <property type="match status" value="1"/>
</dbReference>
<feature type="region of interest" description="Disordered" evidence="2">
    <location>
        <begin position="23"/>
        <end position="91"/>
    </location>
</feature>
<dbReference type="EMBL" id="CAACVS010000095">
    <property type="protein sequence ID" value="VEU36587.1"/>
    <property type="molecule type" value="Genomic_DNA"/>
</dbReference>
<accession>A0A448Z394</accession>
<comment type="similarity">
    <text evidence="1">Belongs to the thioredoxin family.</text>
</comment>
<evidence type="ECO:0000313" key="5">
    <source>
        <dbReference type="Proteomes" id="UP000291116"/>
    </source>
</evidence>
<protein>
    <recommendedName>
        <fullName evidence="3">Thioredoxin domain-containing protein</fullName>
    </recommendedName>
</protein>
<dbReference type="InterPro" id="IPR013766">
    <property type="entry name" value="Thioredoxin_domain"/>
</dbReference>
<dbReference type="InterPro" id="IPR036249">
    <property type="entry name" value="Thioredoxin-like_sf"/>
</dbReference>
<proteinExistence type="inferred from homology"/>
<dbReference type="CDD" id="cd02947">
    <property type="entry name" value="TRX_family"/>
    <property type="match status" value="1"/>
</dbReference>
<sequence length="246" mass="27504">MYSQPFLCHSFQLSSSVLLTTRSSNGPSISSAPESSKHSVNRRYSSHTHFFTDPSSPDVHDQTAPRPSFEQRMREQLKQRQQSASASMSKGSAIGKLVPDVRTLNSYKEILDQTGEDGKLMAVFWYSPWCKACKAALPGIRTLAKRHPDVQFIQVPVLTENANLHQGLDVPSVPYLHLYVPEAPRLVEELKMTRKRLSGFQKLLADYEKGSCSLELTVAMDGEDPENPKKIWSTSCPYSSPTRTSS</sequence>
<feature type="compositionally biased region" description="Polar residues" evidence="2">
    <location>
        <begin position="25"/>
        <end position="34"/>
    </location>
</feature>
<dbReference type="SUPFAM" id="SSF52833">
    <property type="entry name" value="Thioredoxin-like"/>
    <property type="match status" value="1"/>
</dbReference>
<evidence type="ECO:0000259" key="3">
    <source>
        <dbReference type="PROSITE" id="PS51352"/>
    </source>
</evidence>
<evidence type="ECO:0000256" key="1">
    <source>
        <dbReference type="ARBA" id="ARBA00008987"/>
    </source>
</evidence>
<feature type="compositionally biased region" description="Polar residues" evidence="2">
    <location>
        <begin position="232"/>
        <end position="246"/>
    </location>
</feature>
<reference evidence="4 5" key="1">
    <citation type="submission" date="2019-01" db="EMBL/GenBank/DDBJ databases">
        <authorList>
            <person name="Ferrante I. M."/>
        </authorList>
    </citation>
    <scope>NUCLEOTIDE SEQUENCE [LARGE SCALE GENOMIC DNA]</scope>
    <source>
        <strain evidence="4 5">B856</strain>
    </source>
</reference>
<dbReference type="AlphaFoldDB" id="A0A448Z394"/>
<dbReference type="PANTHER" id="PTHR43601">
    <property type="entry name" value="THIOREDOXIN, MITOCHONDRIAL"/>
    <property type="match status" value="1"/>
</dbReference>
<evidence type="ECO:0000313" key="4">
    <source>
        <dbReference type="EMBL" id="VEU36587.1"/>
    </source>
</evidence>
<gene>
    <name evidence="4" type="ORF">PSNMU_V1.4_AUG-EV-PASAV3_0033490</name>
</gene>
<dbReference type="GO" id="GO:0045454">
    <property type="term" value="P:cell redox homeostasis"/>
    <property type="evidence" value="ECO:0007669"/>
    <property type="project" value="TreeGrafter"/>
</dbReference>
<organism evidence="4 5">
    <name type="scientific">Pseudo-nitzschia multistriata</name>
    <dbReference type="NCBI Taxonomy" id="183589"/>
    <lineage>
        <taxon>Eukaryota</taxon>
        <taxon>Sar</taxon>
        <taxon>Stramenopiles</taxon>
        <taxon>Ochrophyta</taxon>
        <taxon>Bacillariophyta</taxon>
        <taxon>Bacillariophyceae</taxon>
        <taxon>Bacillariophycidae</taxon>
        <taxon>Bacillariales</taxon>
        <taxon>Bacillariaceae</taxon>
        <taxon>Pseudo-nitzschia</taxon>
    </lineage>
</organism>
<feature type="compositionally biased region" description="Polar residues" evidence="2">
    <location>
        <begin position="79"/>
        <end position="90"/>
    </location>
</feature>
<keyword evidence="5" id="KW-1185">Reference proteome</keyword>
<dbReference type="OrthoDB" id="2121326at2759"/>